<dbReference type="GO" id="GO:0016651">
    <property type="term" value="F:oxidoreductase activity, acting on NAD(P)H"/>
    <property type="evidence" value="ECO:0007669"/>
    <property type="project" value="InterPro"/>
</dbReference>
<evidence type="ECO:0000256" key="2">
    <source>
        <dbReference type="ARBA" id="ARBA00023027"/>
    </source>
</evidence>
<dbReference type="GO" id="GO:0016151">
    <property type="term" value="F:nickel cation binding"/>
    <property type="evidence" value="ECO:0007669"/>
    <property type="project" value="InterPro"/>
</dbReference>
<evidence type="ECO:0000313" key="6">
    <source>
        <dbReference type="EMBL" id="PZN75256.1"/>
    </source>
</evidence>
<dbReference type="Pfam" id="PF00374">
    <property type="entry name" value="NiFeSe_Hases"/>
    <property type="match status" value="1"/>
</dbReference>
<dbReference type="PANTHER" id="PTHR43485:SF1">
    <property type="entry name" value="FORMATE HYDROGENLYASE SUBUNIT 5-RELATED"/>
    <property type="match status" value="1"/>
</dbReference>
<protein>
    <submittedName>
        <fullName evidence="6">Ni,Fe-hydrogenase III large subunit</fullName>
    </submittedName>
</protein>
<name>A0A2W4QW20_9GAMM</name>
<proteinExistence type="predicted"/>
<reference evidence="6 7" key="1">
    <citation type="journal article" date="2018" name="Aquat. Microb. Ecol.">
        <title>Gammaproteobacterial methanotrophs dominate.</title>
        <authorList>
            <person name="Rissanen A.J."/>
            <person name="Saarenheimo J."/>
            <person name="Tiirola M."/>
            <person name="Peura S."/>
            <person name="Aalto S.L."/>
            <person name="Karvinen A."/>
            <person name="Nykanen H."/>
        </authorList>
    </citation>
    <scope>NUCLEOTIDE SEQUENCE [LARGE SCALE GENOMIC DNA]</scope>
    <source>
        <strain evidence="6">AMbin10</strain>
    </source>
</reference>
<dbReference type="Pfam" id="PF00329">
    <property type="entry name" value="Complex1_30kDa"/>
    <property type="match status" value="1"/>
</dbReference>
<feature type="binding site" evidence="3">
    <location>
        <position position="211"/>
    </location>
    <ligand>
        <name>Mg(2+)</name>
        <dbReference type="ChEBI" id="CHEBI:18420"/>
    </ligand>
</feature>
<evidence type="ECO:0000256" key="3">
    <source>
        <dbReference type="PIRSR" id="PIRSR601501-1"/>
    </source>
</evidence>
<evidence type="ECO:0000259" key="5">
    <source>
        <dbReference type="Pfam" id="PF00346"/>
    </source>
</evidence>
<feature type="domain" description="NADH:ubiquinone oxidoreductase 30kDa subunit" evidence="4">
    <location>
        <begin position="36"/>
        <end position="148"/>
    </location>
</feature>
<keyword evidence="1" id="KW-0560">Oxidoreductase</keyword>
<dbReference type="Proteomes" id="UP000249396">
    <property type="component" value="Unassembled WGS sequence"/>
</dbReference>
<dbReference type="Gene3D" id="3.30.460.80">
    <property type="entry name" value="NADH:ubiquinone oxidoreductase, 30kDa subunit"/>
    <property type="match status" value="1"/>
</dbReference>
<dbReference type="SUPFAM" id="SSF143243">
    <property type="entry name" value="Nqo5-like"/>
    <property type="match status" value="1"/>
</dbReference>
<comment type="caution">
    <text evidence="6">The sequence shown here is derived from an EMBL/GenBank/DDBJ whole genome shotgun (WGS) entry which is preliminary data.</text>
</comment>
<dbReference type="Pfam" id="PF00346">
    <property type="entry name" value="Complex1_49kDa"/>
    <property type="match status" value="1"/>
</dbReference>
<dbReference type="GO" id="GO:0051287">
    <property type="term" value="F:NAD binding"/>
    <property type="evidence" value="ECO:0007669"/>
    <property type="project" value="InterPro"/>
</dbReference>
<sequence length="526" mass="58915">MEPAAHFHLELSNRGVEFQAISPSPLLPTQFLEVAKPGDWGKVASVAKDQAWRWVAGWAEDEGNLFSVSVCLELQGTYLVLRTRTDGGNPFLPSHAPYFVSANRPERHMRDMFGIKFTGHPDPRRWTRHQAWDSETYPLRHAFPKEGQSPGQTPPDKDYPFFKVEGHGVFEIPVGPVHAGIIEPGHFRFHAVGETLLNLEERLCYVHKGIEKIAEGRTAESLARLAGRVSGDTTVGHAFAACLAMERAAGLEVPLRASFIRGLLVELERVINHLWDMAAICNDVAFAFAYYQFGRLRELWLRDNQALFGHRLLMDRIVPGGVNVDVTLESSERITKSIKFLRRELSELVTIHDQNSSLEDRLVAAGHLRVEDAQTLGALGFVGRSSGQSFDVRKDAPYSPYDQLEVTVPVENQGDVASRFWVRYKELWVALKLIEQLLEKMPDGEIATPWVSPPPDAEGLGLVEGWRGEILSYVRFGEDGKISRYYPRDPSIVNWPALEKLVLGNIVPDFPVCNKSVNGSYSGNDL</sequence>
<organism evidence="6 7">
    <name type="scientific">Candidatus Methylumidiphilus alinenensis</name>
    <dbReference type="NCBI Taxonomy" id="2202197"/>
    <lineage>
        <taxon>Bacteria</taxon>
        <taxon>Pseudomonadati</taxon>
        <taxon>Pseudomonadota</taxon>
        <taxon>Gammaproteobacteria</taxon>
        <taxon>Methylococcales</taxon>
        <taxon>Candidatus Methylumidiphilus</taxon>
    </lineage>
</organism>
<evidence type="ECO:0000313" key="7">
    <source>
        <dbReference type="Proteomes" id="UP000249396"/>
    </source>
</evidence>
<accession>A0A2W4QW20</accession>
<evidence type="ECO:0000259" key="4">
    <source>
        <dbReference type="Pfam" id="PF00329"/>
    </source>
</evidence>
<dbReference type="InterPro" id="IPR001135">
    <property type="entry name" value="NADH_Q_OxRdtase_suD"/>
</dbReference>
<dbReference type="InterPro" id="IPR001268">
    <property type="entry name" value="NADH_UbQ_OxRdtase_30kDa_su"/>
</dbReference>
<dbReference type="InterPro" id="IPR001501">
    <property type="entry name" value="Ni-dep_hyd_lsu"/>
</dbReference>
<dbReference type="GO" id="GO:0048038">
    <property type="term" value="F:quinone binding"/>
    <property type="evidence" value="ECO:0007669"/>
    <property type="project" value="InterPro"/>
</dbReference>
<gene>
    <name evidence="6" type="ORF">DM484_19240</name>
</gene>
<keyword evidence="3" id="KW-0460">Magnesium</keyword>
<dbReference type="GO" id="GO:0008137">
    <property type="term" value="F:NADH dehydrogenase (ubiquinone) activity"/>
    <property type="evidence" value="ECO:0007669"/>
    <property type="project" value="InterPro"/>
</dbReference>
<evidence type="ECO:0000256" key="1">
    <source>
        <dbReference type="ARBA" id="ARBA00023002"/>
    </source>
</evidence>
<dbReference type="SUPFAM" id="SSF56762">
    <property type="entry name" value="HydB/Nqo4-like"/>
    <property type="match status" value="1"/>
</dbReference>
<dbReference type="EMBL" id="QJPH01000394">
    <property type="protein sequence ID" value="PZN75256.1"/>
    <property type="molecule type" value="Genomic_DNA"/>
</dbReference>
<dbReference type="InterPro" id="IPR052197">
    <property type="entry name" value="ComplexI_49kDa-like"/>
</dbReference>
<dbReference type="InterPro" id="IPR029014">
    <property type="entry name" value="NiFe-Hase_large"/>
</dbReference>
<dbReference type="AlphaFoldDB" id="A0A2W4QW20"/>
<dbReference type="PANTHER" id="PTHR43485">
    <property type="entry name" value="HYDROGENASE-4 COMPONENT G"/>
    <property type="match status" value="1"/>
</dbReference>
<keyword evidence="3" id="KW-0479">Metal-binding</keyword>
<dbReference type="Gene3D" id="1.10.645.10">
    <property type="entry name" value="Cytochrome-c3 Hydrogenase, chain B"/>
    <property type="match status" value="1"/>
</dbReference>
<dbReference type="InterPro" id="IPR037232">
    <property type="entry name" value="NADH_quin_OxRdtase_su_C/D-like"/>
</dbReference>
<keyword evidence="2" id="KW-0520">NAD</keyword>
<feature type="domain" description="NADH-quinone oxidoreductase subunit D" evidence="5">
    <location>
        <begin position="290"/>
        <end position="448"/>
    </location>
</feature>